<dbReference type="Proteomes" id="UP000249396">
    <property type="component" value="Unassembled WGS sequence"/>
</dbReference>
<name>A0A2W4RNN0_9GAMM</name>
<protein>
    <submittedName>
        <fullName evidence="1">Plasmid mobilization relaxosome protein MobC</fullName>
    </submittedName>
</protein>
<dbReference type="EMBL" id="QJPH01000120">
    <property type="protein sequence ID" value="PZN85525.1"/>
    <property type="molecule type" value="Genomic_DNA"/>
</dbReference>
<evidence type="ECO:0000313" key="1">
    <source>
        <dbReference type="EMBL" id="PZN85525.1"/>
    </source>
</evidence>
<reference evidence="1 2" key="1">
    <citation type="journal article" date="2018" name="Aquat. Microb. Ecol.">
        <title>Gammaproteobacterial methanotrophs dominate.</title>
        <authorList>
            <person name="Rissanen A.J."/>
            <person name="Saarenheimo J."/>
            <person name="Tiirola M."/>
            <person name="Peura S."/>
            <person name="Aalto S.L."/>
            <person name="Karvinen A."/>
            <person name="Nykanen H."/>
        </authorList>
    </citation>
    <scope>NUCLEOTIDE SEQUENCE [LARGE SCALE GENOMIC DNA]</scope>
    <source>
        <strain evidence="1">AMbin10</strain>
    </source>
</reference>
<organism evidence="1 2">
    <name type="scientific">Candidatus Methylumidiphilus alinenensis</name>
    <dbReference type="NCBI Taxonomy" id="2202197"/>
    <lineage>
        <taxon>Bacteria</taxon>
        <taxon>Pseudomonadati</taxon>
        <taxon>Pseudomonadota</taxon>
        <taxon>Gammaproteobacteria</taxon>
        <taxon>Methylococcales</taxon>
        <taxon>Candidatus Methylumidiphilus</taxon>
    </lineage>
</organism>
<gene>
    <name evidence="1" type="ORF">DM484_01495</name>
</gene>
<accession>A0A2W4RNN0</accession>
<comment type="caution">
    <text evidence="1">The sequence shown here is derived from an EMBL/GenBank/DDBJ whole genome shotgun (WGS) entry which is preliminary data.</text>
</comment>
<proteinExistence type="predicted"/>
<sequence length="193" mass="21679">MSDSHPVPTIPPFFHDMPVLITKVDEDLKQLFKQQTKNNGLSESELLRLIVIEAMGKAQFSESNKTDLTPDTEKSETERITVRMPSFLMQAAKEKGKAKGMATSRWIAALVQSNIAKNPVMADQELNNLKASIRELNAIGRNINQMARALNESRNNTDKVNLDTLYLLGDSLKRNLSAVRELVRASQQVWEAE</sequence>
<dbReference type="AlphaFoldDB" id="A0A2W4RNN0"/>
<evidence type="ECO:0000313" key="2">
    <source>
        <dbReference type="Proteomes" id="UP000249396"/>
    </source>
</evidence>